<comment type="similarity">
    <text evidence="3 13">Belongs to the transcription factor STAT family.</text>
</comment>
<keyword evidence="6 12" id="KW-0727">SH2 domain</keyword>
<evidence type="ECO:0000259" key="15">
    <source>
        <dbReference type="PROSITE" id="PS50001"/>
    </source>
</evidence>
<dbReference type="InterPro" id="IPR013801">
    <property type="entry name" value="STAT_TF_DNA-bd"/>
</dbReference>
<dbReference type="FunFam" id="1.10.532.10:FF:000002">
    <property type="entry name" value="Signal transducer and activator of transcription"/>
    <property type="match status" value="1"/>
</dbReference>
<keyword evidence="14" id="KW-0175">Coiled coil</keyword>
<evidence type="ECO:0000256" key="5">
    <source>
        <dbReference type="ARBA" id="ARBA00022553"/>
    </source>
</evidence>
<dbReference type="Proteomes" id="UP001152320">
    <property type="component" value="Chromosome 9"/>
</dbReference>
<feature type="domain" description="SH2" evidence="15">
    <location>
        <begin position="602"/>
        <end position="701"/>
    </location>
</feature>
<dbReference type="FunFam" id="3.30.505.10:FF:000057">
    <property type="entry name" value="Signal transducer and activator of transcription"/>
    <property type="match status" value="1"/>
</dbReference>
<dbReference type="Pfam" id="PF21354">
    <property type="entry name" value="STAT_linker"/>
    <property type="match status" value="1"/>
</dbReference>
<evidence type="ECO:0000256" key="8">
    <source>
        <dbReference type="ARBA" id="ARBA00023125"/>
    </source>
</evidence>
<dbReference type="Gene3D" id="1.10.532.10">
    <property type="entry name" value="STAT transcription factor, N-terminal domain"/>
    <property type="match status" value="1"/>
</dbReference>
<evidence type="ECO:0000313" key="17">
    <source>
        <dbReference type="Proteomes" id="UP001152320"/>
    </source>
</evidence>
<evidence type="ECO:0000256" key="2">
    <source>
        <dbReference type="ARBA" id="ARBA00004496"/>
    </source>
</evidence>
<dbReference type="InterPro" id="IPR008967">
    <property type="entry name" value="p53-like_TF_DNA-bd_sf"/>
</dbReference>
<evidence type="ECO:0000256" key="9">
    <source>
        <dbReference type="ARBA" id="ARBA00023159"/>
    </source>
</evidence>
<dbReference type="GO" id="GO:0005737">
    <property type="term" value="C:cytoplasm"/>
    <property type="evidence" value="ECO:0007669"/>
    <property type="project" value="UniProtKB-SubCell"/>
</dbReference>
<proteinExistence type="inferred from homology"/>
<dbReference type="InterPro" id="IPR001217">
    <property type="entry name" value="STAT"/>
</dbReference>
<dbReference type="GO" id="GO:0003700">
    <property type="term" value="F:DNA-binding transcription factor activity"/>
    <property type="evidence" value="ECO:0007669"/>
    <property type="project" value="InterPro"/>
</dbReference>
<sequence length="818" mass="93226">MSLIMKLQQLQGESLIQLQNLYHSLQFPMEIRYYCAQWIEAQQWNSIDVENPMSEPTAGQLLQELLDQISQKSEELTGDEMFPIRLKLSETAREFQMRYSNMPLNFVRLIRHVLEAEQKLVDQGGNNSEIDVMPVPDSHREIKAWFEQLNWLTQDTAKDLNNLQQKQEMINVQYQEMTKIQGRIQMVQQMQNFQNRQQELTSLQQKKVEYESTLQMEAQEVLQKRMELAQKHQQTFELLGQVQHRVLEDELIRWKRQQQLAGIGGPPEGNLDTLQSWCEELAEIIWQNRQQIKRVELLRQQLPINMHGHDLLPELDTKITTLLSTLVTSTFIIEKQPPQVLKKETRFSASVRLLVGGKLNVHMTPPQVKATIISESQAKALLKNESANMNETSGDILNNCGVMEYHKDTGVLNVTFRNMSLKRIRRADRRGSEFVTEEKFTVLFQSQFKVSSGELVFHVRTLSLPVVVVSHGNQECNALATILWDNAFSEATLSLPVVVIVHGNQESNAMATVLWDNAFAEQGRIPFVVPDKVLWPAMAKALNSKFMAANGRSLSSDNLQYLAAKAFSSQNIGTDDFTSLQITWSNFNRDPMVNRTFTFWRWFHGVMELTRKHFRGPWNDGSIMGFVSRQQAQELLMTKPVGTFLLRFSDSEIGGITIAWVGENERGERQVLNLQPYTGDDFNIRSLADRIKDLGQLVYLYPDIPKHVAFHTYYSSIEQTAAAKDEGYVPASIKATIPTIPQDSHVNISDQPFSPPSQNTDEMVQGAADVYREVASVDGTLDETDISQMLEDYDEGAPGLNLDTILSSIPMGAPNNST</sequence>
<organism evidence="16 17">
    <name type="scientific">Holothuria leucospilota</name>
    <name type="common">Black long sea cucumber</name>
    <name type="synonym">Mertensiothuria leucospilota</name>
    <dbReference type="NCBI Taxonomy" id="206669"/>
    <lineage>
        <taxon>Eukaryota</taxon>
        <taxon>Metazoa</taxon>
        <taxon>Echinodermata</taxon>
        <taxon>Eleutherozoa</taxon>
        <taxon>Echinozoa</taxon>
        <taxon>Holothuroidea</taxon>
        <taxon>Aspidochirotacea</taxon>
        <taxon>Aspidochirotida</taxon>
        <taxon>Holothuriidae</taxon>
        <taxon>Holothuria</taxon>
    </lineage>
</organism>
<dbReference type="InterPro" id="IPR036860">
    <property type="entry name" value="SH2_dom_sf"/>
</dbReference>
<dbReference type="CDD" id="cd16855">
    <property type="entry name" value="STAT5_CCD"/>
    <property type="match status" value="1"/>
</dbReference>
<dbReference type="InterPro" id="IPR012345">
    <property type="entry name" value="STAT_TF_DNA-bd_N"/>
</dbReference>
<comment type="caution">
    <text evidence="16">The sequence shown here is derived from an EMBL/GenBank/DDBJ whole genome shotgun (WGS) entry which is preliminary data.</text>
</comment>
<dbReference type="InterPro" id="IPR013800">
    <property type="entry name" value="STAT_TF_alpha"/>
</dbReference>
<dbReference type="Gene3D" id="1.20.1050.20">
    <property type="entry name" value="STAT transcription factor, all-alpha domain"/>
    <property type="match status" value="1"/>
</dbReference>
<dbReference type="InterPro" id="IPR000980">
    <property type="entry name" value="SH2"/>
</dbReference>
<dbReference type="InterPro" id="IPR015988">
    <property type="entry name" value="STAT_TF_CC"/>
</dbReference>
<dbReference type="FunFam" id="2.60.40.630:FF:000002">
    <property type="entry name" value="Signal transducer and activator of transcription"/>
    <property type="match status" value="1"/>
</dbReference>
<dbReference type="FunFam" id="1.10.238.10:FF:000029">
    <property type="entry name" value="Signal transducer and transcription activator 6"/>
    <property type="match status" value="1"/>
</dbReference>
<feature type="coiled-coil region" evidence="14">
    <location>
        <begin position="193"/>
        <end position="220"/>
    </location>
</feature>
<dbReference type="SUPFAM" id="SSF55550">
    <property type="entry name" value="SH2 domain"/>
    <property type="match status" value="1"/>
</dbReference>
<dbReference type="EMBL" id="JAIZAY010000009">
    <property type="protein sequence ID" value="KAJ8035746.1"/>
    <property type="molecule type" value="Genomic_DNA"/>
</dbReference>
<reference evidence="16" key="1">
    <citation type="submission" date="2021-10" db="EMBL/GenBank/DDBJ databases">
        <title>Tropical sea cucumber genome reveals ecological adaptation and Cuvierian tubules defense mechanism.</title>
        <authorList>
            <person name="Chen T."/>
        </authorList>
    </citation>
    <scope>NUCLEOTIDE SEQUENCE</scope>
    <source>
        <strain evidence="16">Nanhai2018</strain>
        <tissue evidence="16">Muscle</tissue>
    </source>
</reference>
<dbReference type="GO" id="GO:0005634">
    <property type="term" value="C:nucleus"/>
    <property type="evidence" value="ECO:0007669"/>
    <property type="project" value="UniProtKB-SubCell"/>
</dbReference>
<accession>A0A9Q1H7Z2</accession>
<evidence type="ECO:0000256" key="11">
    <source>
        <dbReference type="ARBA" id="ARBA00023242"/>
    </source>
</evidence>
<dbReference type="Gene3D" id="2.60.40.630">
    <property type="entry name" value="STAT transcription factor, DNA-binding domain"/>
    <property type="match status" value="1"/>
</dbReference>
<dbReference type="InterPro" id="IPR036535">
    <property type="entry name" value="STAT_N_sf"/>
</dbReference>
<evidence type="ECO:0000256" key="6">
    <source>
        <dbReference type="ARBA" id="ARBA00022999"/>
    </source>
</evidence>
<dbReference type="CDD" id="cd09919">
    <property type="entry name" value="SH2_STAT_family"/>
    <property type="match status" value="1"/>
</dbReference>
<dbReference type="Pfam" id="PF00017">
    <property type="entry name" value="SH2"/>
    <property type="match status" value="1"/>
</dbReference>
<dbReference type="Pfam" id="PF01017">
    <property type="entry name" value="STAT_alpha"/>
    <property type="match status" value="1"/>
</dbReference>
<protein>
    <recommendedName>
        <fullName evidence="13">Signal transducer and activator of transcription</fullName>
    </recommendedName>
</protein>
<dbReference type="SMART" id="SM00964">
    <property type="entry name" value="STAT_int"/>
    <property type="match status" value="1"/>
</dbReference>
<dbReference type="Gene3D" id="3.30.505.10">
    <property type="entry name" value="SH2 domain"/>
    <property type="match status" value="1"/>
</dbReference>
<keyword evidence="8 13" id="KW-0238">DNA-binding</keyword>
<evidence type="ECO:0000256" key="3">
    <source>
        <dbReference type="ARBA" id="ARBA00005586"/>
    </source>
</evidence>
<comment type="subcellular location">
    <subcellularLocation>
        <location evidence="2 13">Cytoplasm</location>
    </subcellularLocation>
    <subcellularLocation>
        <location evidence="1 13">Nucleus</location>
    </subcellularLocation>
</comment>
<dbReference type="OrthoDB" id="19300at2759"/>
<dbReference type="PROSITE" id="PS50001">
    <property type="entry name" value="SH2"/>
    <property type="match status" value="1"/>
</dbReference>
<dbReference type="InterPro" id="IPR048988">
    <property type="entry name" value="STAT_linker"/>
</dbReference>
<dbReference type="GO" id="GO:0007166">
    <property type="term" value="P:cell surface receptor signaling pathway"/>
    <property type="evidence" value="ECO:0007669"/>
    <property type="project" value="UniProtKB-ARBA"/>
</dbReference>
<evidence type="ECO:0000256" key="4">
    <source>
        <dbReference type="ARBA" id="ARBA00022490"/>
    </source>
</evidence>
<evidence type="ECO:0000256" key="10">
    <source>
        <dbReference type="ARBA" id="ARBA00023163"/>
    </source>
</evidence>
<evidence type="ECO:0000256" key="7">
    <source>
        <dbReference type="ARBA" id="ARBA00023015"/>
    </source>
</evidence>
<keyword evidence="5 13" id="KW-0597">Phosphoprotein</keyword>
<evidence type="ECO:0000256" key="1">
    <source>
        <dbReference type="ARBA" id="ARBA00004123"/>
    </source>
</evidence>
<evidence type="ECO:0000256" key="13">
    <source>
        <dbReference type="RuleBase" id="RU046415"/>
    </source>
</evidence>
<keyword evidence="11 13" id="KW-0539">Nucleus</keyword>
<dbReference type="Pfam" id="PF02864">
    <property type="entry name" value="STAT_bind"/>
    <property type="match status" value="1"/>
</dbReference>
<name>A0A9Q1H7Z2_HOLLE</name>
<dbReference type="InterPro" id="IPR046994">
    <property type="entry name" value="STAT5_CC"/>
</dbReference>
<dbReference type="SMART" id="SM00252">
    <property type="entry name" value="SH2"/>
    <property type="match status" value="1"/>
</dbReference>
<dbReference type="SUPFAM" id="SSF49417">
    <property type="entry name" value="p53-like transcription factors"/>
    <property type="match status" value="2"/>
</dbReference>
<dbReference type="InterPro" id="IPR013799">
    <property type="entry name" value="STAT_TF_prot_interaction"/>
</dbReference>
<dbReference type="GO" id="GO:0003677">
    <property type="term" value="F:DNA binding"/>
    <property type="evidence" value="ECO:0007669"/>
    <property type="project" value="UniProtKB-KW"/>
</dbReference>
<dbReference type="SUPFAM" id="SSF47655">
    <property type="entry name" value="STAT"/>
    <property type="match status" value="1"/>
</dbReference>
<keyword evidence="10 13" id="KW-0804">Transcription</keyword>
<evidence type="ECO:0000256" key="12">
    <source>
        <dbReference type="PROSITE-ProRule" id="PRU00191"/>
    </source>
</evidence>
<keyword evidence="17" id="KW-1185">Reference proteome</keyword>
<keyword evidence="9 13" id="KW-0010">Activator</keyword>
<dbReference type="PANTHER" id="PTHR11801">
    <property type="entry name" value="SIGNAL TRANSDUCER AND ACTIVATOR OF TRANSCRIPTION"/>
    <property type="match status" value="1"/>
</dbReference>
<keyword evidence="7 13" id="KW-0805">Transcription regulation</keyword>
<dbReference type="Pfam" id="PF02865">
    <property type="entry name" value="STAT_int"/>
    <property type="match status" value="1"/>
</dbReference>
<dbReference type="SUPFAM" id="SSF48092">
    <property type="entry name" value="Transcription factor STAT-4 N-domain"/>
    <property type="match status" value="1"/>
</dbReference>
<dbReference type="AlphaFoldDB" id="A0A9Q1H7Z2"/>
<keyword evidence="4 13" id="KW-0963">Cytoplasm</keyword>
<dbReference type="Gene3D" id="1.10.238.10">
    <property type="entry name" value="EF-hand"/>
    <property type="match status" value="1"/>
</dbReference>
<evidence type="ECO:0000313" key="16">
    <source>
        <dbReference type="EMBL" id="KAJ8035746.1"/>
    </source>
</evidence>
<evidence type="ECO:0000256" key="14">
    <source>
        <dbReference type="SAM" id="Coils"/>
    </source>
</evidence>
<gene>
    <name evidence="16" type="ORF">HOLleu_19517</name>
</gene>